<evidence type="ECO:0000256" key="8">
    <source>
        <dbReference type="ARBA" id="ARBA00022837"/>
    </source>
</evidence>
<keyword evidence="11 12" id="KW-0472">Membrane</keyword>
<feature type="repeat" description="Solcar" evidence="12">
    <location>
        <begin position="261"/>
        <end position="365"/>
    </location>
</feature>
<evidence type="ECO:0000256" key="4">
    <source>
        <dbReference type="ARBA" id="ARBA00022692"/>
    </source>
</evidence>
<feature type="repeat" description="Solcar" evidence="12">
    <location>
        <begin position="378"/>
        <end position="467"/>
    </location>
</feature>
<proteinExistence type="inferred from homology"/>
<feature type="repeat" description="Solcar" evidence="12">
    <location>
        <begin position="485"/>
        <end position="574"/>
    </location>
</feature>
<evidence type="ECO:0000259" key="14">
    <source>
        <dbReference type="PROSITE" id="PS50222"/>
    </source>
</evidence>
<evidence type="ECO:0000313" key="16">
    <source>
        <dbReference type="Proteomes" id="UP000683417"/>
    </source>
</evidence>
<dbReference type="InterPro" id="IPR018247">
    <property type="entry name" value="EF_Hand_1_Ca_BS"/>
</dbReference>
<evidence type="ECO:0000256" key="13">
    <source>
        <dbReference type="RuleBase" id="RU000488"/>
    </source>
</evidence>
<comment type="similarity">
    <text evidence="2 13">Belongs to the mitochondrial carrier (TC 2.A.29) family.</text>
</comment>
<dbReference type="EMBL" id="CAJHIT010000006">
    <property type="protein sequence ID" value="CAD6502634.1"/>
    <property type="molecule type" value="Genomic_DNA"/>
</dbReference>
<evidence type="ECO:0000256" key="7">
    <source>
        <dbReference type="ARBA" id="ARBA00022792"/>
    </source>
</evidence>
<keyword evidence="8" id="KW-0106">Calcium</keyword>
<feature type="domain" description="EF-hand" evidence="14">
    <location>
        <begin position="48"/>
        <end position="83"/>
    </location>
</feature>
<keyword evidence="10" id="KW-0496">Mitochondrion</keyword>
<dbReference type="FunFam" id="1.50.40.10:FF:000016">
    <property type="entry name" value="Solute carrier family 25 member 23"/>
    <property type="match status" value="1"/>
</dbReference>
<keyword evidence="5" id="KW-0479">Metal-binding</keyword>
<evidence type="ECO:0000256" key="11">
    <source>
        <dbReference type="ARBA" id="ARBA00023136"/>
    </source>
</evidence>
<dbReference type="Proteomes" id="UP000683417">
    <property type="component" value="Unassembled WGS sequence"/>
</dbReference>
<comment type="caution">
    <text evidence="15">The sequence shown here is derived from an EMBL/GenBank/DDBJ whole genome shotgun (WGS) entry which is preliminary data.</text>
</comment>
<dbReference type="InterPro" id="IPR018108">
    <property type="entry name" value="MCP_transmembrane"/>
</dbReference>
<protein>
    <submittedName>
        <fullName evidence="15">BgTH12-05224</fullName>
    </submittedName>
</protein>
<evidence type="ECO:0000256" key="6">
    <source>
        <dbReference type="ARBA" id="ARBA00022737"/>
    </source>
</evidence>
<evidence type="ECO:0000256" key="2">
    <source>
        <dbReference type="ARBA" id="ARBA00006375"/>
    </source>
</evidence>
<accession>A0A9W4DIZ5</accession>
<dbReference type="PANTHER" id="PTHR24089">
    <property type="entry name" value="SOLUTE CARRIER FAMILY 25"/>
    <property type="match status" value="1"/>
</dbReference>
<keyword evidence="9" id="KW-1133">Transmembrane helix</keyword>
<comment type="subcellular location">
    <subcellularLocation>
        <location evidence="1">Mitochondrion inner membrane</location>
        <topology evidence="1">Multi-pass membrane protein</topology>
    </subcellularLocation>
</comment>
<dbReference type="PROSITE" id="PS50222">
    <property type="entry name" value="EF_HAND_2"/>
    <property type="match status" value="2"/>
</dbReference>
<dbReference type="PROSITE" id="PS00018">
    <property type="entry name" value="EF_HAND_1"/>
    <property type="match status" value="1"/>
</dbReference>
<gene>
    <name evidence="15" type="ORF">BGTH12_LOCUS3992</name>
</gene>
<evidence type="ECO:0000256" key="12">
    <source>
        <dbReference type="PROSITE-ProRule" id="PRU00282"/>
    </source>
</evidence>
<dbReference type="InterPro" id="IPR002048">
    <property type="entry name" value="EF_hand_dom"/>
</dbReference>
<dbReference type="Pfam" id="PF00153">
    <property type="entry name" value="Mito_carr"/>
    <property type="match status" value="3"/>
</dbReference>
<organism evidence="15 16">
    <name type="scientific">Blumeria graminis f. sp. triticale</name>
    <dbReference type="NCBI Taxonomy" id="1689686"/>
    <lineage>
        <taxon>Eukaryota</taxon>
        <taxon>Fungi</taxon>
        <taxon>Dikarya</taxon>
        <taxon>Ascomycota</taxon>
        <taxon>Pezizomycotina</taxon>
        <taxon>Leotiomycetes</taxon>
        <taxon>Erysiphales</taxon>
        <taxon>Erysiphaceae</taxon>
        <taxon>Blumeria</taxon>
    </lineage>
</organism>
<name>A0A9W4DIZ5_BLUGR</name>
<dbReference type="GO" id="GO:0005509">
    <property type="term" value="F:calcium ion binding"/>
    <property type="evidence" value="ECO:0007669"/>
    <property type="project" value="InterPro"/>
</dbReference>
<evidence type="ECO:0000256" key="1">
    <source>
        <dbReference type="ARBA" id="ARBA00004448"/>
    </source>
</evidence>
<reference evidence="15" key="1">
    <citation type="submission" date="2020-10" db="EMBL/GenBank/DDBJ databases">
        <authorList>
            <person name="Muller C M."/>
        </authorList>
    </citation>
    <scope>NUCLEOTIDE SEQUENCE</scope>
    <source>
        <strain evidence="15">THUN-12</strain>
    </source>
</reference>
<evidence type="ECO:0000256" key="10">
    <source>
        <dbReference type="ARBA" id="ARBA00023128"/>
    </source>
</evidence>
<keyword evidence="3 13" id="KW-0813">Transport</keyword>
<keyword evidence="7" id="KW-0999">Mitochondrion inner membrane</keyword>
<keyword evidence="6" id="KW-0677">Repeat</keyword>
<dbReference type="GO" id="GO:0005743">
    <property type="term" value="C:mitochondrial inner membrane"/>
    <property type="evidence" value="ECO:0007669"/>
    <property type="project" value="UniProtKB-SubCell"/>
</dbReference>
<dbReference type="AlphaFoldDB" id="A0A9W4DIZ5"/>
<keyword evidence="4 12" id="KW-0812">Transmembrane</keyword>
<evidence type="ECO:0000256" key="9">
    <source>
        <dbReference type="ARBA" id="ARBA00022989"/>
    </source>
</evidence>
<dbReference type="PROSITE" id="PS50920">
    <property type="entry name" value="SOLCAR"/>
    <property type="match status" value="3"/>
</dbReference>
<evidence type="ECO:0000256" key="5">
    <source>
        <dbReference type="ARBA" id="ARBA00022723"/>
    </source>
</evidence>
<feature type="domain" description="EF-hand" evidence="14">
    <location>
        <begin position="87"/>
        <end position="114"/>
    </location>
</feature>
<sequence>MKVSSEDPSARNHPLQLLWRRLDPSNRHELSLSDLKRSLTHIDHPLKNADTLLKDTFLAIDRNEDEKIQYEEFRSFAEIAEKPLYMLFQSIDRDQDGRLCRKDVENACIMAGLSLPNSNLDHLFAKLDQDGNKPQYLIISREFLLFAPTYTQVSIKTVLSLLNSVAMSKDETHTVPPQKNSKGRDSLSLISKIFYGALSKIVERPAASPRTFGRTNPLQATANHLSVSENDCCPSPEPSTTIIDNACASTTKSMSLLSDILPPPGYYISGAAAGVLSRTFTAPLDRIKVYLIADVSPSNEPRLSLKETLSLKSTRRIGQPLIDACKIIWRSGGLGSFFAGNGLNVVKVMPESGIKFGSFETAKRTFARFEGHGEPQKIRPLSNFICGGIAGGISQLFVYPIDTLKFRMQCETIQGGMHGNKLIMATAKKMYTQGAIQTAYRGLAMGLVGIFPYAAIDLGTFEYLKKEITQRNIRVRGCSEEEAVPSSLTLGFVGAVSGTFGASIVYPINVVRTRLQAQGTALHPPTYTGVWDVTRKTIESQGLKGLFKGITPNLLKVVPAVSITYMVYESSKKVLHLQ</sequence>
<evidence type="ECO:0000256" key="3">
    <source>
        <dbReference type="ARBA" id="ARBA00022448"/>
    </source>
</evidence>
<evidence type="ECO:0000313" key="15">
    <source>
        <dbReference type="EMBL" id="CAD6502634.1"/>
    </source>
</evidence>